<organism evidence="3">
    <name type="scientific">uncultured Caudovirales phage</name>
    <dbReference type="NCBI Taxonomy" id="2100421"/>
    <lineage>
        <taxon>Viruses</taxon>
        <taxon>Duplodnaviria</taxon>
        <taxon>Heunggongvirae</taxon>
        <taxon>Uroviricota</taxon>
        <taxon>Caudoviricetes</taxon>
        <taxon>Peduoviridae</taxon>
        <taxon>Maltschvirus</taxon>
        <taxon>Maltschvirus maltsch</taxon>
    </lineage>
</organism>
<dbReference type="EMBL" id="LR796996">
    <property type="protein sequence ID" value="CAB4180712.1"/>
    <property type="molecule type" value="Genomic_DNA"/>
</dbReference>
<dbReference type="EMBL" id="LR796439">
    <property type="protein sequence ID" value="CAB4144446.1"/>
    <property type="molecule type" value="Genomic_DNA"/>
</dbReference>
<protein>
    <submittedName>
        <fullName evidence="3">Uncharacterized protein</fullName>
    </submittedName>
</protein>
<gene>
    <name evidence="2" type="ORF">UFOVP1045_88</name>
    <name evidence="3" type="ORF">UFOVP1194_42</name>
    <name evidence="4" type="ORF">UFOVP1641_38</name>
    <name evidence="1" type="ORF">UFOVP466_41</name>
</gene>
<accession>A0A6J5QZT1</accession>
<evidence type="ECO:0000313" key="4">
    <source>
        <dbReference type="EMBL" id="CAB4221801.1"/>
    </source>
</evidence>
<sequence length="54" mass="5892">MIDLVLLATLVVAWLLSVATVGWTLWRVVTIGDEPEEVCGGVKSETNEREGCCE</sequence>
<dbReference type="EMBL" id="LR797152">
    <property type="protein sequence ID" value="CAB4190210.1"/>
    <property type="molecule type" value="Genomic_DNA"/>
</dbReference>
<dbReference type="EMBL" id="LR797505">
    <property type="protein sequence ID" value="CAB4221801.1"/>
    <property type="molecule type" value="Genomic_DNA"/>
</dbReference>
<reference evidence="3" key="1">
    <citation type="submission" date="2020-05" db="EMBL/GenBank/DDBJ databases">
        <authorList>
            <person name="Chiriac C."/>
            <person name="Salcher M."/>
            <person name="Ghai R."/>
            <person name="Kavagutti S V."/>
        </authorList>
    </citation>
    <scope>NUCLEOTIDE SEQUENCE</scope>
</reference>
<name>A0A6J5QZT1_9CAUD</name>
<evidence type="ECO:0000313" key="1">
    <source>
        <dbReference type="EMBL" id="CAB4144446.1"/>
    </source>
</evidence>
<evidence type="ECO:0000313" key="2">
    <source>
        <dbReference type="EMBL" id="CAB4180712.1"/>
    </source>
</evidence>
<evidence type="ECO:0000313" key="3">
    <source>
        <dbReference type="EMBL" id="CAB4190210.1"/>
    </source>
</evidence>
<proteinExistence type="predicted"/>